<evidence type="ECO:0000313" key="4">
    <source>
        <dbReference type="Proteomes" id="UP000651050"/>
    </source>
</evidence>
<reference evidence="3" key="1">
    <citation type="submission" date="2020-11" db="EMBL/GenBank/DDBJ databases">
        <title>Bacterial whole genome sequence for Caenimonas sp. DR4.4.</title>
        <authorList>
            <person name="Le V."/>
            <person name="Ko S.-R."/>
            <person name="Ahn C.-Y."/>
            <person name="Oh H.-M."/>
        </authorList>
    </citation>
    <scope>NUCLEOTIDE SEQUENCE</scope>
    <source>
        <strain evidence="3">DR4.4</strain>
    </source>
</reference>
<dbReference type="InterPro" id="IPR055570">
    <property type="entry name" value="DUF7146"/>
</dbReference>
<name>A0A931H6I5_9BURK</name>
<dbReference type="Proteomes" id="UP000651050">
    <property type="component" value="Unassembled WGS sequence"/>
</dbReference>
<organism evidence="3 4">
    <name type="scientific">Caenimonas aquaedulcis</name>
    <dbReference type="NCBI Taxonomy" id="2793270"/>
    <lineage>
        <taxon>Bacteria</taxon>
        <taxon>Pseudomonadati</taxon>
        <taxon>Pseudomonadota</taxon>
        <taxon>Betaproteobacteria</taxon>
        <taxon>Burkholderiales</taxon>
        <taxon>Comamonadaceae</taxon>
        <taxon>Caenimonas</taxon>
    </lineage>
</organism>
<comment type="caution">
    <text evidence="3">The sequence shown here is derived from an EMBL/GenBank/DDBJ whole genome shotgun (WGS) entry which is preliminary data.</text>
</comment>
<gene>
    <name evidence="3" type="ORF">I5803_14980</name>
</gene>
<evidence type="ECO:0000259" key="2">
    <source>
        <dbReference type="Pfam" id="PF23639"/>
    </source>
</evidence>
<keyword evidence="4" id="KW-1185">Reference proteome</keyword>
<dbReference type="Pfam" id="PF23639">
    <property type="entry name" value="DUF7146"/>
    <property type="match status" value="1"/>
</dbReference>
<feature type="domain" description="DUF7146" evidence="2">
    <location>
        <begin position="107"/>
        <end position="198"/>
    </location>
</feature>
<dbReference type="AlphaFoldDB" id="A0A931H6I5"/>
<evidence type="ECO:0000313" key="3">
    <source>
        <dbReference type="EMBL" id="MBG9389333.1"/>
    </source>
</evidence>
<dbReference type="Gene3D" id="3.40.1360.10">
    <property type="match status" value="1"/>
</dbReference>
<dbReference type="RefSeq" id="WP_196987134.1">
    <property type="nucleotide sequence ID" value="NZ_JADWYS010000001.1"/>
</dbReference>
<accession>A0A931H6I5</accession>
<dbReference type="InterPro" id="IPR034154">
    <property type="entry name" value="TOPRIM_DnaG/twinkle"/>
</dbReference>
<dbReference type="CDD" id="cd01029">
    <property type="entry name" value="TOPRIM_primases"/>
    <property type="match status" value="1"/>
</dbReference>
<feature type="domain" description="Toprim" evidence="1">
    <location>
        <begin position="223"/>
        <end position="312"/>
    </location>
</feature>
<dbReference type="EMBL" id="JADWYS010000001">
    <property type="protein sequence ID" value="MBG9389333.1"/>
    <property type="molecule type" value="Genomic_DNA"/>
</dbReference>
<proteinExistence type="predicted"/>
<protein>
    <submittedName>
        <fullName evidence="3">Toprim domain-containing protein</fullName>
    </submittedName>
</protein>
<dbReference type="InterPro" id="IPR006171">
    <property type="entry name" value="TOPRIM_dom"/>
</dbReference>
<sequence>MSFTHIRTLIERLWPGCCPADFDTHRITRFATDPSKRHSKSGWIRLFPDGAAVVGDFRADFKQYVAANGPVRSPGEARRIVAKAARLQEQQRLEEAEMRTHAKADNAAFFDSADPLTQHDLGGKYLHSRHVYFHGGNKDRVLRFHKAAPYFEDRVLIGYFPAILSRVTDVNDEAVAIHRTYLDPMGGKARVGNPKKLTMASAPLVGSSIKLFKPRVCNGLRTIAIAEGLETAVACFVLNGVPVEAATSASLMRGYVWHRSIENLLIYTDNDENGAGQIAGAKLATRAHQAGLDCRILTPRNVGEDWADVLMNSRAKEQRL</sequence>
<evidence type="ECO:0000259" key="1">
    <source>
        <dbReference type="Pfam" id="PF13362"/>
    </source>
</evidence>
<dbReference type="Pfam" id="PF13362">
    <property type="entry name" value="Toprim_3"/>
    <property type="match status" value="1"/>
</dbReference>